<comment type="caution">
    <text evidence="1">The sequence shown here is derived from an EMBL/GenBank/DDBJ whole genome shotgun (WGS) entry which is preliminary data.</text>
</comment>
<proteinExistence type="predicted"/>
<protein>
    <submittedName>
        <fullName evidence="1">Uncharacterized protein</fullName>
    </submittedName>
</protein>
<accession>A0A948RYE0</accession>
<evidence type="ECO:0000313" key="2">
    <source>
        <dbReference type="Proteomes" id="UP000777784"/>
    </source>
</evidence>
<sequence length="1316" mass="147832">MASYEQIAAITAGGISYRLAVDIGVYEDGGWRWCEITKLYATKHPPLRQDPGVARLAEYPDIERVSERNVWVFGSQPITLKLRNEDGFFCRTKSVQLIDSSNNIRTLQSFHRARVRLRWVPETDDTGTERTIGYFFIDGQPEIKRPYAYVTLQPWKKLFMSVSLKSLKDGDRWFRDVPVGYAMKRISCYCIDDIHFEEGSPPATVLIDGKPYTSEEDDEYIGPYMNRRGRQPQYDAFNKDYITDQNDIPTCNKEDDSNTDRVWYSTMDANGIAKLYHVCPSTNQSTLIWTGTDAHHPIKFIKPDGNYVWVATIGNSYPNNMRGFYNRQLKIWRIAKSGISSVNYVDDYCWTCNDTVQKSEEGYNGFYWIGYHDDALGGPRGEQLTIPFSQAIMGIYENPGSGMTYYDRLSGIWPNLRQKGGHDDYDEPVSTQSSPVFIKDHAGWSLCGTGLNQPGAAWNHLNSHPEPCHWLDLHKWIVWLRWNDVLQKWQHVRYLTSSPTIPPSGFDLNFSGVSGEVFYQRQPTGTCVYDAADQQLGTVNYMYIATIGFQWLPEYAHQTRLFRINLSSGAQTPVQLHSVAPVNTDQEFPTFLSMCVVPSATGIPNVGDPWLVGVKLNRKNRTYRMFMFNLRTSTMMDDSTGEYFGPSSSAPLVGLRPYMKSTAVPGFQAVYFVNCADGTLWRMDCNGGRARIEGQGQRIAESDTWLACSQLVILPASTQDGTDAKILGFSAPGPPVTNFPVRESDGYPKYNTEGNYNLWNLDDKIEVRVPICDYSEENVETAYDALKLHLQSCGPNWVFDFNDDGEFYIKKRDTESEPELTLVASDEDSSDWSDRKIHLLNLHRKPLAGDDVQNQISIVPYIADIPTVGVKLSLVARREDINPCVQVSAHALSDSARRVVLTCVRDGIAGILEGEISGVPVGREGDWASSVLFSVAEDTQEFLTELAADFDTASNICSLVGLRYHPDGYNRHRLLGDAEIWSTRDLGNTMPPAGDYIFIGDEARATIKRFTTVNEMQLTPSAEWVAPIIPRGTTVKIVPMRGYKAVQEYQTGLEGHGQIIDTIPATGNPVTIYVTPTEFPYTGYVAEIGYEAFLITRVSRLDSADGYYPGQKELLATRAYFDTEMAIHYGGAPIRFYLHPIHGRPVYIGNTGLVAQFNVENTDNIEERRWLVGDVVELDFTGARAVKAEFFTATSDSPSSILRSGKKKLTLDENYYISTLVAPHLAYALTQYLKDPKLPFDAEIPYAPWISGVNRIRVRSEYDLPDEPNNEIICVLRGYAHYSSQRKTILNLISETAAAGDPEAATGMGVPEGGIV</sequence>
<organism evidence="1 2">
    <name type="scientific">Eiseniibacteriota bacterium</name>
    <dbReference type="NCBI Taxonomy" id="2212470"/>
    <lineage>
        <taxon>Bacteria</taxon>
        <taxon>Candidatus Eiseniibacteriota</taxon>
    </lineage>
</organism>
<gene>
    <name evidence="1" type="ORF">KJ970_13155</name>
</gene>
<dbReference type="EMBL" id="JAHJDP010000077">
    <property type="protein sequence ID" value="MBU2691862.1"/>
    <property type="molecule type" value="Genomic_DNA"/>
</dbReference>
<reference evidence="1" key="1">
    <citation type="submission" date="2021-05" db="EMBL/GenBank/DDBJ databases">
        <title>Energy efficiency and biological interactions define the core microbiome of deep oligotrophic groundwater.</title>
        <authorList>
            <person name="Mehrshad M."/>
            <person name="Lopez-Fernandez M."/>
            <person name="Bell E."/>
            <person name="Bernier-Latmani R."/>
            <person name="Bertilsson S."/>
            <person name="Dopson M."/>
        </authorList>
    </citation>
    <scope>NUCLEOTIDE SEQUENCE</scope>
    <source>
        <strain evidence="1">Modern_marine.mb.64</strain>
    </source>
</reference>
<dbReference type="Proteomes" id="UP000777784">
    <property type="component" value="Unassembled WGS sequence"/>
</dbReference>
<name>A0A948RYE0_UNCEI</name>
<evidence type="ECO:0000313" key="1">
    <source>
        <dbReference type="EMBL" id="MBU2691862.1"/>
    </source>
</evidence>